<feature type="domain" description="FAD/NAD(P)-binding" evidence="1">
    <location>
        <begin position="9"/>
        <end position="302"/>
    </location>
</feature>
<dbReference type="Gene3D" id="2.60.120.200">
    <property type="match status" value="1"/>
</dbReference>
<dbReference type="GO" id="GO:0005737">
    <property type="term" value="C:cytoplasm"/>
    <property type="evidence" value="ECO:0007669"/>
    <property type="project" value="TreeGrafter"/>
</dbReference>
<name>A0A6A7AWG8_9PLEO</name>
<evidence type="ECO:0000313" key="3">
    <source>
        <dbReference type="Proteomes" id="UP000799423"/>
    </source>
</evidence>
<dbReference type="AlphaFoldDB" id="A0A6A7AWG8"/>
<sequence>MAKSAAIPNVVVIGGSYVGLNLAESLATSAQGRYRILLVEKNSHFQHLFAFPRYAITSRVDAHKAFIPFQKSRLGERGAIVQAKVVELTKDLVVLDGQVDIDGKQTDKIPYAALAIATGTKLSPPGTLPESNKFGGTAYLQKHAARVEKSHRIVVVGGGAVGVQMATDIKEIYPAKSVTLVHSRANVMNKFHPGLHDVIKQRCDELNLQLILGQRVKLPEGGYPTDGREFNVLLNNGTQICCDLAIISTGQTPQSDVLQTLAPSCIDAHGFIKVKDTLQVQHVDFPNIFALGDIAATDAHKAARPALKQVEVVRDNIQRLLSETTHELVKYAVTDPAAIHLTLGVTKSVIFRNPSGDGSEEGSHPVIMHKNDGELDMGIAQLLFTLLWLANGTLSKLLVDYNAERGDDVSKIGRINLEQARGEPIKSNTDNLYIKAGKDWRGSKSAHFHRKKAYIRCARLPMRLSTRNESYPDTNANASNSAEIHALDKQTKAGESYYLTYSFALSAIPNSLMVWQWKEYEANNKGGANIPLSLEVKNNQIFLAYQADGKTGRITQWTADVKPDTVYNVGLEILAKSSGGHVKLYWNGEQVTFSTNKEKTLIGNMFPGRSDPKIGIYRGEDVETNSFVYQFQIGTEQKDVDSQYFG</sequence>
<dbReference type="EMBL" id="MU006326">
    <property type="protein sequence ID" value="KAF2847412.1"/>
    <property type="molecule type" value="Genomic_DNA"/>
</dbReference>
<dbReference type="Proteomes" id="UP000799423">
    <property type="component" value="Unassembled WGS sequence"/>
</dbReference>
<dbReference type="InterPro" id="IPR036188">
    <property type="entry name" value="FAD/NAD-bd_sf"/>
</dbReference>
<proteinExistence type="predicted"/>
<dbReference type="InterPro" id="IPR023753">
    <property type="entry name" value="FAD/NAD-binding_dom"/>
</dbReference>
<dbReference type="Pfam" id="PF07992">
    <property type="entry name" value="Pyr_redox_2"/>
    <property type="match status" value="1"/>
</dbReference>
<organism evidence="2 3">
    <name type="scientific">Plenodomus tracheiphilus IPT5</name>
    <dbReference type="NCBI Taxonomy" id="1408161"/>
    <lineage>
        <taxon>Eukaryota</taxon>
        <taxon>Fungi</taxon>
        <taxon>Dikarya</taxon>
        <taxon>Ascomycota</taxon>
        <taxon>Pezizomycotina</taxon>
        <taxon>Dothideomycetes</taxon>
        <taxon>Pleosporomycetidae</taxon>
        <taxon>Pleosporales</taxon>
        <taxon>Pleosporineae</taxon>
        <taxon>Leptosphaeriaceae</taxon>
        <taxon>Plenodomus</taxon>
    </lineage>
</organism>
<accession>A0A6A7AWG8</accession>
<dbReference type="Gene3D" id="3.50.50.100">
    <property type="match status" value="1"/>
</dbReference>
<evidence type="ECO:0000313" key="2">
    <source>
        <dbReference type="EMBL" id="KAF2847412.1"/>
    </source>
</evidence>
<dbReference type="PRINTS" id="PR00368">
    <property type="entry name" value="FADPNR"/>
</dbReference>
<reference evidence="2" key="1">
    <citation type="submission" date="2020-01" db="EMBL/GenBank/DDBJ databases">
        <authorList>
            <consortium name="DOE Joint Genome Institute"/>
            <person name="Haridas S."/>
            <person name="Albert R."/>
            <person name="Binder M."/>
            <person name="Bloem J."/>
            <person name="Labutti K."/>
            <person name="Salamov A."/>
            <person name="Andreopoulos B."/>
            <person name="Baker S.E."/>
            <person name="Barry K."/>
            <person name="Bills G."/>
            <person name="Bluhm B.H."/>
            <person name="Cannon C."/>
            <person name="Castanera R."/>
            <person name="Culley D.E."/>
            <person name="Daum C."/>
            <person name="Ezra D."/>
            <person name="Gonzalez J.B."/>
            <person name="Henrissat B."/>
            <person name="Kuo A."/>
            <person name="Liang C."/>
            <person name="Lipzen A."/>
            <person name="Lutzoni F."/>
            <person name="Magnuson J."/>
            <person name="Mondo S."/>
            <person name="Nolan M."/>
            <person name="Ohm R."/>
            <person name="Pangilinan J."/>
            <person name="Park H.-J."/>
            <person name="Ramirez L."/>
            <person name="Alfaro M."/>
            <person name="Sun H."/>
            <person name="Tritt A."/>
            <person name="Yoshinaga Y."/>
            <person name="Zwiers L.-H."/>
            <person name="Turgeon B.G."/>
            <person name="Goodwin S.B."/>
            <person name="Spatafora J.W."/>
            <person name="Crous P.W."/>
            <person name="Grigoriev I.V."/>
        </authorList>
    </citation>
    <scope>NUCLEOTIDE SEQUENCE</scope>
    <source>
        <strain evidence="2">IPT5</strain>
    </source>
</reference>
<dbReference type="PRINTS" id="PR00411">
    <property type="entry name" value="PNDRDTASEI"/>
</dbReference>
<dbReference type="OrthoDB" id="202203at2759"/>
<protein>
    <submittedName>
        <fullName evidence="2">FAD/NAD(P)-binding domain-containing protein</fullName>
    </submittedName>
</protein>
<gene>
    <name evidence="2" type="ORF">T440DRAFT_520982</name>
</gene>
<dbReference type="SUPFAM" id="SSF51905">
    <property type="entry name" value="FAD/NAD(P)-binding domain"/>
    <property type="match status" value="1"/>
</dbReference>
<dbReference type="GO" id="GO:0004174">
    <property type="term" value="F:electron-transferring-flavoprotein dehydrogenase activity"/>
    <property type="evidence" value="ECO:0007669"/>
    <property type="project" value="TreeGrafter"/>
</dbReference>
<dbReference type="GO" id="GO:0050660">
    <property type="term" value="F:flavin adenine dinucleotide binding"/>
    <property type="evidence" value="ECO:0007669"/>
    <property type="project" value="TreeGrafter"/>
</dbReference>
<evidence type="ECO:0000259" key="1">
    <source>
        <dbReference type="Pfam" id="PF07992"/>
    </source>
</evidence>
<dbReference type="PANTHER" id="PTHR43735">
    <property type="entry name" value="APOPTOSIS-INDUCING FACTOR 1"/>
    <property type="match status" value="1"/>
</dbReference>
<dbReference type="PANTHER" id="PTHR43735:SF11">
    <property type="entry name" value="HYPOTHETICAL OXIDOREDUCTASE (EUROFUNG)"/>
    <property type="match status" value="1"/>
</dbReference>
<keyword evidence="3" id="KW-1185">Reference proteome</keyword>